<dbReference type="RefSeq" id="WP_309310903.1">
    <property type="nucleotide sequence ID" value="NZ_CP133592.1"/>
</dbReference>
<sequence length="204" mass="23110">MSQIIELSSVGFTEKFSLVVNLIDDYTTDKIIGNVEVSLKGKRIEPVRNPSGYYIFLDIPKGSYTVQIQGGEYYFDEEEDVKLTDQDKNPIINIILKPAPSYPFSTSATLIRGCLQSSKGMGIFEASLKVKERDIETKTTEKGEFVIYFKNLKKDDVTTIDGKKLVKIKEKNPVIEIQFPDHKKKTKSLETEEGKTTSFTLIYS</sequence>
<name>A0AA51UKJ0_9EURY</name>
<evidence type="ECO:0000313" key="1">
    <source>
        <dbReference type="EMBL" id="WMW25095.1"/>
    </source>
</evidence>
<accession>A0AA51UKJ0</accession>
<dbReference type="Gene3D" id="2.60.40.1120">
    <property type="entry name" value="Carboxypeptidase-like, regulatory domain"/>
    <property type="match status" value="1"/>
</dbReference>
<dbReference type="EMBL" id="CP133592">
    <property type="protein sequence ID" value="WMW25095.1"/>
    <property type="molecule type" value="Genomic_DNA"/>
</dbReference>
<evidence type="ECO:0008006" key="3">
    <source>
        <dbReference type="Google" id="ProtNLM"/>
    </source>
</evidence>
<evidence type="ECO:0000313" key="2">
    <source>
        <dbReference type="Proteomes" id="UP001182908"/>
    </source>
</evidence>
<reference evidence="1 2" key="1">
    <citation type="submission" date="2023-08" db="EMBL/GenBank/DDBJ databases">
        <title>Methanolobus mangrovi sp. nov. and Methanolobus sediminis sp. nov, two novel methylotrophic methanogens isolated from mangrove sediments in China.</title>
        <authorList>
            <person name="Zhou J."/>
        </authorList>
    </citation>
    <scope>NUCLEOTIDE SEQUENCE [LARGE SCALE GENOMIC DNA]</scope>
    <source>
        <strain evidence="1 2">FTZ6</strain>
    </source>
</reference>
<dbReference type="AlphaFoldDB" id="A0AA51UKJ0"/>
<dbReference type="Proteomes" id="UP001182908">
    <property type="component" value="Chromosome"/>
</dbReference>
<organism evidence="1 2">
    <name type="scientific">Methanolobus sediminis</name>
    <dbReference type="NCBI Taxonomy" id="3072978"/>
    <lineage>
        <taxon>Archaea</taxon>
        <taxon>Methanobacteriati</taxon>
        <taxon>Methanobacteriota</taxon>
        <taxon>Stenosarchaea group</taxon>
        <taxon>Methanomicrobia</taxon>
        <taxon>Methanosarcinales</taxon>
        <taxon>Methanosarcinaceae</taxon>
        <taxon>Methanolobus</taxon>
    </lineage>
</organism>
<dbReference type="SUPFAM" id="SSF49478">
    <property type="entry name" value="Cna protein B-type domain"/>
    <property type="match status" value="1"/>
</dbReference>
<proteinExistence type="predicted"/>
<dbReference type="GeneID" id="84233768"/>
<keyword evidence="2" id="KW-1185">Reference proteome</keyword>
<gene>
    <name evidence="1" type="ORF">RE474_13585</name>
</gene>
<protein>
    <recommendedName>
        <fullName evidence="3">Carboxypeptidase regulatory-like domain-containing protein</fullName>
    </recommendedName>
</protein>
<dbReference type="KEGG" id="mseb:RE474_13585"/>